<name>A0A075JFW3_9MICO</name>
<keyword evidence="1" id="KW-0472">Membrane</keyword>
<organism evidence="2 3">
    <name type="scientific">Dermacoccus nishinomiyaensis</name>
    <dbReference type="NCBI Taxonomy" id="1274"/>
    <lineage>
        <taxon>Bacteria</taxon>
        <taxon>Bacillati</taxon>
        <taxon>Actinomycetota</taxon>
        <taxon>Actinomycetes</taxon>
        <taxon>Micrococcales</taxon>
        <taxon>Dermacoccaceae</taxon>
        <taxon>Dermacoccus</taxon>
    </lineage>
</organism>
<feature type="transmembrane region" description="Helical" evidence="1">
    <location>
        <begin position="43"/>
        <end position="64"/>
    </location>
</feature>
<keyword evidence="1" id="KW-1133">Transmembrane helix</keyword>
<gene>
    <name evidence="2" type="ORF">HX89_09285</name>
</gene>
<evidence type="ECO:0000256" key="1">
    <source>
        <dbReference type="SAM" id="Phobius"/>
    </source>
</evidence>
<reference evidence="2 3" key="1">
    <citation type="submission" date="2014-07" db="EMBL/GenBank/DDBJ databases">
        <title>Genome Sequencing of Dermacoccus nishinomiyaensis.</title>
        <authorList>
            <person name="Hong K.W."/>
            <person name="Chan K.G."/>
        </authorList>
    </citation>
    <scope>NUCLEOTIDE SEQUENCE [LARGE SCALE GENOMIC DNA]</scope>
    <source>
        <strain evidence="2 3">M25</strain>
    </source>
</reference>
<evidence type="ECO:0000313" key="2">
    <source>
        <dbReference type="EMBL" id="AIF41106.1"/>
    </source>
</evidence>
<sequence>MGRQEWLRVLAALALGLVVFVAVIVVARSLLPDSVLDDAFGAWLPPILGGVGMGLASPAINRLVGVPVAGRADEARRGDEVRR</sequence>
<keyword evidence="3" id="KW-1185">Reference proteome</keyword>
<dbReference type="RefSeq" id="WP_038568704.1">
    <property type="nucleotide sequence ID" value="NZ_MQVT01000003.1"/>
</dbReference>
<dbReference type="Proteomes" id="UP000027986">
    <property type="component" value="Chromosome"/>
</dbReference>
<keyword evidence="1" id="KW-0812">Transmembrane</keyword>
<dbReference type="HOGENOM" id="CLU_2537039_0_0_11"/>
<accession>A0A075JFW3</accession>
<dbReference type="KEGG" id="dni:HX89_09285"/>
<evidence type="ECO:0000313" key="3">
    <source>
        <dbReference type="Proteomes" id="UP000027986"/>
    </source>
</evidence>
<proteinExistence type="predicted"/>
<feature type="transmembrane region" description="Helical" evidence="1">
    <location>
        <begin position="7"/>
        <end position="31"/>
    </location>
</feature>
<dbReference type="AlphaFoldDB" id="A0A075JFW3"/>
<dbReference type="EMBL" id="CP008889">
    <property type="protein sequence ID" value="AIF41106.1"/>
    <property type="molecule type" value="Genomic_DNA"/>
</dbReference>
<protein>
    <submittedName>
        <fullName evidence="2">Uncharacterized protein</fullName>
    </submittedName>
</protein>